<evidence type="ECO:0000259" key="3">
    <source>
        <dbReference type="PROSITE" id="PS50006"/>
    </source>
</evidence>
<protein>
    <submittedName>
        <fullName evidence="5">VWA domain-containing protein</fullName>
    </submittedName>
</protein>
<evidence type="ECO:0000259" key="4">
    <source>
        <dbReference type="PROSITE" id="PS50234"/>
    </source>
</evidence>
<dbReference type="SUPFAM" id="SSF49879">
    <property type="entry name" value="SMAD/FHA domain"/>
    <property type="match status" value="1"/>
</dbReference>
<feature type="domain" description="FHA" evidence="3">
    <location>
        <begin position="384"/>
        <end position="436"/>
    </location>
</feature>
<sequence length="461" mass="48678">MTIRFLAVIAALVAGGATVGGVPAQDEVSTPGVGLSIVQVTVAPDGQIHALVTPTDGGGRVLRDLTATNFHIVVNDSNIGVQSASVVARGDIPLSIVIAIDVSGSMQQAGLQAAVAGASSLLDRLGEGDRSCLLAFGAGVRQVCEFTGDIQRVRSRLEALQATDQLTFLYQALFEALDRAASAPTKRVAVVALTDGKDDGSPVGLPEVLAKLAARDIPIYTLAYGPNADAKTLRRLSAASRGVFYSAPGADDVARAYSDISDELRGDYLIASTLPAPAQGPIQVAIALEYRGETASGNLSVTPASATTTAFPSEPEDRRFPRGHLIGIATLLLILLAVGAWIYLRKRQRQGPALDTTMVPPRAWIEIVKGPDAGQRALLFGKEAVIGRDPVKCQVVIKNDMMVGRLHARLEQDDQGNFVLHDLESQNGVQVNGVRISEPVTLQCEDRIGLGLTELLFIDQR</sequence>
<keyword evidence="2" id="KW-0732">Signal</keyword>
<reference evidence="5" key="1">
    <citation type="submission" date="2019-03" db="EMBL/GenBank/DDBJ databases">
        <title>Lake Tanganyika Metagenome-Assembled Genomes (MAGs).</title>
        <authorList>
            <person name="Tran P."/>
        </authorList>
    </citation>
    <scope>NUCLEOTIDE SEQUENCE</scope>
    <source>
        <strain evidence="5">M_DeepCast_400m_m2_100</strain>
    </source>
</reference>
<gene>
    <name evidence="5" type="ORF">FJY75_04505</name>
</gene>
<evidence type="ECO:0000256" key="1">
    <source>
        <dbReference type="SAM" id="Phobius"/>
    </source>
</evidence>
<dbReference type="CDD" id="cd00060">
    <property type="entry name" value="FHA"/>
    <property type="match status" value="1"/>
</dbReference>
<feature type="chain" id="PRO_5036745452" evidence="2">
    <location>
        <begin position="25"/>
        <end position="461"/>
    </location>
</feature>
<evidence type="ECO:0000313" key="6">
    <source>
        <dbReference type="Proteomes" id="UP000748308"/>
    </source>
</evidence>
<keyword evidence="1" id="KW-0812">Transmembrane</keyword>
<dbReference type="Pfam" id="PF00092">
    <property type="entry name" value="VWA"/>
    <property type="match status" value="1"/>
</dbReference>
<dbReference type="Gene3D" id="2.60.200.20">
    <property type="match status" value="1"/>
</dbReference>
<dbReference type="Gene3D" id="3.40.50.410">
    <property type="entry name" value="von Willebrand factor, type A domain"/>
    <property type="match status" value="1"/>
</dbReference>
<feature type="signal peptide" evidence="2">
    <location>
        <begin position="1"/>
        <end position="24"/>
    </location>
</feature>
<dbReference type="AlphaFoldDB" id="A0A937XAW9"/>
<accession>A0A937XAW9</accession>
<feature type="transmembrane region" description="Helical" evidence="1">
    <location>
        <begin position="325"/>
        <end position="344"/>
    </location>
</feature>
<dbReference type="InterPro" id="IPR008984">
    <property type="entry name" value="SMAD_FHA_dom_sf"/>
</dbReference>
<dbReference type="SMART" id="SM00327">
    <property type="entry name" value="VWA"/>
    <property type="match status" value="1"/>
</dbReference>
<evidence type="ECO:0000256" key="2">
    <source>
        <dbReference type="SAM" id="SignalP"/>
    </source>
</evidence>
<keyword evidence="1" id="KW-1133">Transmembrane helix</keyword>
<dbReference type="Pfam" id="PF00498">
    <property type="entry name" value="FHA"/>
    <property type="match status" value="1"/>
</dbReference>
<dbReference type="SMART" id="SM00240">
    <property type="entry name" value="FHA"/>
    <property type="match status" value="1"/>
</dbReference>
<dbReference type="PROSITE" id="PS50006">
    <property type="entry name" value="FHA_DOMAIN"/>
    <property type="match status" value="1"/>
</dbReference>
<dbReference type="PROSITE" id="PS50234">
    <property type="entry name" value="VWFA"/>
    <property type="match status" value="1"/>
</dbReference>
<dbReference type="CDD" id="cd00198">
    <property type="entry name" value="vWFA"/>
    <property type="match status" value="1"/>
</dbReference>
<feature type="domain" description="VWFA" evidence="4">
    <location>
        <begin position="95"/>
        <end position="264"/>
    </location>
</feature>
<dbReference type="InterPro" id="IPR036465">
    <property type="entry name" value="vWFA_dom_sf"/>
</dbReference>
<evidence type="ECO:0000313" key="5">
    <source>
        <dbReference type="EMBL" id="MBM3317096.1"/>
    </source>
</evidence>
<organism evidence="5 6">
    <name type="scientific">Eiseniibacteriota bacterium</name>
    <dbReference type="NCBI Taxonomy" id="2212470"/>
    <lineage>
        <taxon>Bacteria</taxon>
        <taxon>Candidatus Eiseniibacteriota</taxon>
    </lineage>
</organism>
<dbReference type="InterPro" id="IPR000253">
    <property type="entry name" value="FHA_dom"/>
</dbReference>
<keyword evidence="1" id="KW-0472">Membrane</keyword>
<dbReference type="Proteomes" id="UP000748308">
    <property type="component" value="Unassembled WGS sequence"/>
</dbReference>
<dbReference type="SUPFAM" id="SSF53300">
    <property type="entry name" value="vWA-like"/>
    <property type="match status" value="1"/>
</dbReference>
<comment type="caution">
    <text evidence="5">The sequence shown here is derived from an EMBL/GenBank/DDBJ whole genome shotgun (WGS) entry which is preliminary data.</text>
</comment>
<proteinExistence type="predicted"/>
<dbReference type="EMBL" id="VGIY01000075">
    <property type="protein sequence ID" value="MBM3317096.1"/>
    <property type="molecule type" value="Genomic_DNA"/>
</dbReference>
<dbReference type="InterPro" id="IPR002035">
    <property type="entry name" value="VWF_A"/>
</dbReference>
<name>A0A937XAW9_UNCEI</name>